<dbReference type="InterPro" id="IPR055035">
    <property type="entry name" value="THAP9_C"/>
</dbReference>
<reference evidence="5" key="1">
    <citation type="journal article" date="2021" name="G3 (Bethesda)">
        <title>Genome and transcriptome analysis of the beet armyworm Spodoptera exigua reveals targets for pest control. .</title>
        <authorList>
            <person name="Simon S."/>
            <person name="Breeschoten T."/>
            <person name="Jansen H.J."/>
            <person name="Dirks R.P."/>
            <person name="Schranz M.E."/>
            <person name="Ros V.I.D."/>
        </authorList>
    </citation>
    <scope>NUCLEOTIDE SEQUENCE</scope>
    <source>
        <strain evidence="5">TB_SE_WUR_2020</strain>
    </source>
</reference>
<name>A0A922M4I0_SPOEX</name>
<dbReference type="InterPro" id="IPR048365">
    <property type="entry name" value="TNP-like_RNaseH_N"/>
</dbReference>
<proteinExistence type="predicted"/>
<organism evidence="5 6">
    <name type="scientific">Spodoptera exigua</name>
    <name type="common">Beet armyworm</name>
    <name type="synonym">Noctua fulgens</name>
    <dbReference type="NCBI Taxonomy" id="7107"/>
    <lineage>
        <taxon>Eukaryota</taxon>
        <taxon>Metazoa</taxon>
        <taxon>Ecdysozoa</taxon>
        <taxon>Arthropoda</taxon>
        <taxon>Hexapoda</taxon>
        <taxon>Insecta</taxon>
        <taxon>Pterygota</taxon>
        <taxon>Neoptera</taxon>
        <taxon>Endopterygota</taxon>
        <taxon>Lepidoptera</taxon>
        <taxon>Glossata</taxon>
        <taxon>Ditrysia</taxon>
        <taxon>Noctuoidea</taxon>
        <taxon>Noctuidae</taxon>
        <taxon>Amphipyrinae</taxon>
        <taxon>Spodoptera</taxon>
    </lineage>
</organism>
<dbReference type="PANTHER" id="PTHR47577">
    <property type="entry name" value="THAP DOMAIN-CONTAINING PROTEIN 6"/>
    <property type="match status" value="1"/>
</dbReference>
<comment type="caution">
    <text evidence="5">The sequence shown here is derived from an EMBL/GenBank/DDBJ whole genome shotgun (WGS) entry which is preliminary data.</text>
</comment>
<dbReference type="AlphaFoldDB" id="A0A922M4I0"/>
<dbReference type="Pfam" id="PF21789">
    <property type="entry name" value="TNP-like_RNaseH_C"/>
    <property type="match status" value="1"/>
</dbReference>
<feature type="domain" description="Transposable element P transposase-like GTP-binding insertion" evidence="2">
    <location>
        <begin position="88"/>
        <end position="209"/>
    </location>
</feature>
<feature type="domain" description="DNA transposase THAP9 C-terminal" evidence="4">
    <location>
        <begin position="411"/>
        <end position="546"/>
    </location>
</feature>
<feature type="domain" description="Transposable element P transposase-like RNase H C-terminal" evidence="3">
    <location>
        <begin position="293"/>
        <end position="327"/>
    </location>
</feature>
<evidence type="ECO:0008006" key="7">
    <source>
        <dbReference type="Google" id="ProtNLM"/>
    </source>
</evidence>
<dbReference type="PANTHER" id="PTHR47577:SF2">
    <property type="entry name" value="THAP DOMAIN CONTAINING 9"/>
    <property type="match status" value="1"/>
</dbReference>
<dbReference type="Proteomes" id="UP000814243">
    <property type="component" value="Unassembled WGS sequence"/>
</dbReference>
<gene>
    <name evidence="5" type="ORF">HF086_012466</name>
</gene>
<dbReference type="Pfam" id="PF21787">
    <property type="entry name" value="TNP-like_RNaseH_N"/>
    <property type="match status" value="1"/>
</dbReference>
<evidence type="ECO:0000259" key="4">
    <source>
        <dbReference type="Pfam" id="PF22824"/>
    </source>
</evidence>
<evidence type="ECO:0000313" key="5">
    <source>
        <dbReference type="EMBL" id="KAH9630281.1"/>
    </source>
</evidence>
<dbReference type="Pfam" id="PF22824">
    <property type="entry name" value="THAP9_C"/>
    <property type="match status" value="1"/>
</dbReference>
<feature type="domain" description="Transposable element P transposase-like RNase H" evidence="1">
    <location>
        <begin position="1"/>
        <end position="59"/>
    </location>
</feature>
<dbReference type="InterPro" id="IPR048367">
    <property type="entry name" value="TNP-like_RNaseH_C"/>
</dbReference>
<protein>
    <recommendedName>
        <fullName evidence="7">THAP domain-containing protein 9</fullName>
    </recommendedName>
</protein>
<dbReference type="InterPro" id="IPR048366">
    <property type="entry name" value="TNP-like_GBD"/>
</dbReference>
<accession>A0A922M4I0</accession>
<evidence type="ECO:0000259" key="3">
    <source>
        <dbReference type="Pfam" id="PF21789"/>
    </source>
</evidence>
<sequence length="567" mass="64584">MNESWKIPVAYFLVNGLSAETRANLLKTCLSECYRVGVDIIAITLDGCSSNINAATLLGCDLKQPSNLKTTFGHPECNLDVAIMFDPCHMVKLVRNSFESKRQFFDGSGRKIRWQSLENLVKLQKNVGLNFANKITPRHIYFRNQVMTVKLATQIMSMHVANALKLCDEILTSSLFVDTEGTVDFIEMLNHLFEIFNSKSSDLYGMKKPLSLKTANDIIVFLEIAKQYILNLYIFTKYRHKVGKKITIKIIKKKIVASKHKTGFLGFLVCIESLKHLYTTLIEGQRLQHIATHRFSQDHIEILFGAIRQHGVYNNNPSVMQFKGIFKKILQRLKTKSSFLGNCLSLEDTALTCSSGVDNINSTVSRRTMDEEIYSIESDSKSISTIENVIETNVAVFSAMLNQESVKTTTKQIVGYISGWVSRKLASVLKCSTCIDSLYSNNKLWFHKLIILKTMGGLCFSSEDVFQICLKSESIIKNYIKEMGHTSLPDHRDIQILKNRILKSFIGCNDVLSSLHQHSLEQHPTFDHRVQLIRAVIDKFIHVRLHFAHKTSESNYKRQKTNKLCLF</sequence>
<evidence type="ECO:0000259" key="2">
    <source>
        <dbReference type="Pfam" id="PF21788"/>
    </source>
</evidence>
<dbReference type="EMBL" id="JACEFF010000828">
    <property type="protein sequence ID" value="KAH9630281.1"/>
    <property type="molecule type" value="Genomic_DNA"/>
</dbReference>
<evidence type="ECO:0000259" key="1">
    <source>
        <dbReference type="Pfam" id="PF21787"/>
    </source>
</evidence>
<evidence type="ECO:0000313" key="6">
    <source>
        <dbReference type="Proteomes" id="UP000814243"/>
    </source>
</evidence>
<dbReference type="Pfam" id="PF21788">
    <property type="entry name" value="TNP-like_GBD"/>
    <property type="match status" value="1"/>
</dbReference>